<evidence type="ECO:0000259" key="4">
    <source>
        <dbReference type="PROSITE" id="PS50056"/>
    </source>
</evidence>
<feature type="compositionally biased region" description="Low complexity" evidence="2">
    <location>
        <begin position="25"/>
        <end position="49"/>
    </location>
</feature>
<dbReference type="Pfam" id="PF00102">
    <property type="entry name" value="Y_phosphatase"/>
    <property type="match status" value="1"/>
</dbReference>
<dbReference type="PROSITE" id="PS50055">
    <property type="entry name" value="TYR_PHOSPHATASE_PTP"/>
    <property type="match status" value="1"/>
</dbReference>
<keyword evidence="6" id="KW-1185">Reference proteome</keyword>
<dbReference type="InterPro" id="IPR050348">
    <property type="entry name" value="Protein-Tyr_Phosphatase"/>
</dbReference>
<sequence length="446" mass="49782">MSLSSAPLAVPVSPSSSKRSRSRDSSNSAATSSIANTPAANTPSASAPSLVIPQPGSQTSFLPDLDPTPYPAFLRKSRADIRDKFQDLEWRQRDRLQPSNGETEQTSQFLRCVGDDVASRNRYANVDPYQSNRVKLQVPEGHSDYINASPIVLESTKSKKLIKFIATQGPKFESVSHLWRMIWNETASPAVIVMLTKTHETGREKCFPYYPRSTAAPDLKLNAHDEFEDGLAHTLHLSSIHDNDDVSAQVREIDMTTEDGSQSKKVWHLLFEGWPDFAVPEGAHQAALGNLIEFSRVKNDNNTENPRIVHCSAGVGRSGTFIALDWLLQELEEGSLDDPDIEDPIPIVVDKLRDQRMMMVQGEIQYIFLYDVLRERWRERWAKLHPEEAERLGVNTALQEPKPKKAKPNTEIDVSGSDQSGADEDLHAELEAELAGAQLEFEKGKT</sequence>
<evidence type="ECO:0000256" key="1">
    <source>
        <dbReference type="ARBA" id="ARBA00009649"/>
    </source>
</evidence>
<organism evidence="5 6">
    <name type="scientific">Dendryphion nanum</name>
    <dbReference type="NCBI Taxonomy" id="256645"/>
    <lineage>
        <taxon>Eukaryota</taxon>
        <taxon>Fungi</taxon>
        <taxon>Dikarya</taxon>
        <taxon>Ascomycota</taxon>
        <taxon>Pezizomycotina</taxon>
        <taxon>Dothideomycetes</taxon>
        <taxon>Pleosporomycetidae</taxon>
        <taxon>Pleosporales</taxon>
        <taxon>Torulaceae</taxon>
        <taxon>Dendryphion</taxon>
    </lineage>
</organism>
<dbReference type="InterPro" id="IPR029021">
    <property type="entry name" value="Prot-tyrosine_phosphatase-like"/>
</dbReference>
<evidence type="ECO:0000313" key="5">
    <source>
        <dbReference type="EMBL" id="KAH7137965.1"/>
    </source>
</evidence>
<dbReference type="OrthoDB" id="10253954at2759"/>
<evidence type="ECO:0000259" key="3">
    <source>
        <dbReference type="PROSITE" id="PS50055"/>
    </source>
</evidence>
<evidence type="ECO:0000313" key="6">
    <source>
        <dbReference type="Proteomes" id="UP000700596"/>
    </source>
</evidence>
<dbReference type="CDD" id="cd18533">
    <property type="entry name" value="PTP_fungal"/>
    <property type="match status" value="1"/>
</dbReference>
<feature type="compositionally biased region" description="Low complexity" evidence="2">
    <location>
        <begin position="1"/>
        <end position="17"/>
    </location>
</feature>
<dbReference type="InterPro" id="IPR000242">
    <property type="entry name" value="PTP_cat"/>
</dbReference>
<comment type="caution">
    <text evidence="5">The sequence shown here is derived from an EMBL/GenBank/DDBJ whole genome shotgun (WGS) entry which is preliminary data.</text>
</comment>
<dbReference type="PROSITE" id="PS00383">
    <property type="entry name" value="TYR_PHOSPHATASE_1"/>
    <property type="match status" value="1"/>
</dbReference>
<dbReference type="InterPro" id="IPR000387">
    <property type="entry name" value="Tyr_Pase_dom"/>
</dbReference>
<feature type="region of interest" description="Disordered" evidence="2">
    <location>
        <begin position="392"/>
        <end position="429"/>
    </location>
</feature>
<gene>
    <name evidence="5" type="ORF">B0J11DRAFT_1107</name>
</gene>
<dbReference type="InterPro" id="IPR003595">
    <property type="entry name" value="Tyr_Pase_cat"/>
</dbReference>
<dbReference type="SMART" id="SM00404">
    <property type="entry name" value="PTPc_motif"/>
    <property type="match status" value="1"/>
</dbReference>
<dbReference type="Gene3D" id="3.90.190.10">
    <property type="entry name" value="Protein tyrosine phosphatase superfamily"/>
    <property type="match status" value="1"/>
</dbReference>
<dbReference type="InterPro" id="IPR016130">
    <property type="entry name" value="Tyr_Pase_AS"/>
</dbReference>
<feature type="region of interest" description="Disordered" evidence="2">
    <location>
        <begin position="1"/>
        <end position="68"/>
    </location>
</feature>
<proteinExistence type="inferred from homology"/>
<reference evidence="5" key="1">
    <citation type="journal article" date="2021" name="Nat. Commun.">
        <title>Genetic determinants of endophytism in the Arabidopsis root mycobiome.</title>
        <authorList>
            <person name="Mesny F."/>
            <person name="Miyauchi S."/>
            <person name="Thiergart T."/>
            <person name="Pickel B."/>
            <person name="Atanasova L."/>
            <person name="Karlsson M."/>
            <person name="Huettel B."/>
            <person name="Barry K.W."/>
            <person name="Haridas S."/>
            <person name="Chen C."/>
            <person name="Bauer D."/>
            <person name="Andreopoulos W."/>
            <person name="Pangilinan J."/>
            <person name="LaButti K."/>
            <person name="Riley R."/>
            <person name="Lipzen A."/>
            <person name="Clum A."/>
            <person name="Drula E."/>
            <person name="Henrissat B."/>
            <person name="Kohler A."/>
            <person name="Grigoriev I.V."/>
            <person name="Martin F.M."/>
            <person name="Hacquard S."/>
        </authorList>
    </citation>
    <scope>NUCLEOTIDE SEQUENCE</scope>
    <source>
        <strain evidence="5">MPI-CAGE-CH-0243</strain>
    </source>
</reference>
<dbReference type="Proteomes" id="UP000700596">
    <property type="component" value="Unassembled WGS sequence"/>
</dbReference>
<dbReference type="SUPFAM" id="SSF52799">
    <property type="entry name" value="(Phosphotyrosine protein) phosphatases II"/>
    <property type="match status" value="1"/>
</dbReference>
<comment type="similarity">
    <text evidence="1">Belongs to the protein-tyrosine phosphatase family. Non-receptor class subfamily.</text>
</comment>
<accession>A0A9P9EHK4</accession>
<dbReference type="EMBL" id="JAGMWT010000001">
    <property type="protein sequence ID" value="KAH7137965.1"/>
    <property type="molecule type" value="Genomic_DNA"/>
</dbReference>
<dbReference type="PRINTS" id="PR00700">
    <property type="entry name" value="PRTYPHPHTASE"/>
</dbReference>
<dbReference type="SMART" id="SM00194">
    <property type="entry name" value="PTPc"/>
    <property type="match status" value="1"/>
</dbReference>
<evidence type="ECO:0000256" key="2">
    <source>
        <dbReference type="SAM" id="MobiDB-lite"/>
    </source>
</evidence>
<dbReference type="AlphaFoldDB" id="A0A9P9EHK4"/>
<feature type="domain" description="Tyrosine specific protein phosphatases" evidence="4">
    <location>
        <begin position="292"/>
        <end position="367"/>
    </location>
</feature>
<dbReference type="PROSITE" id="PS50056">
    <property type="entry name" value="TYR_PHOSPHATASE_2"/>
    <property type="match status" value="1"/>
</dbReference>
<dbReference type="PANTHER" id="PTHR19134:SF449">
    <property type="entry name" value="TYROSINE-PROTEIN PHOSPHATASE 1"/>
    <property type="match status" value="1"/>
</dbReference>
<dbReference type="GO" id="GO:0004725">
    <property type="term" value="F:protein tyrosine phosphatase activity"/>
    <property type="evidence" value="ECO:0007669"/>
    <property type="project" value="InterPro"/>
</dbReference>
<name>A0A9P9EHK4_9PLEO</name>
<protein>
    <submittedName>
        <fullName evidence="5">Tyrosine-protein phosphatase 2</fullName>
    </submittedName>
</protein>
<feature type="domain" description="Tyrosine-protein phosphatase" evidence="3">
    <location>
        <begin position="120"/>
        <end position="376"/>
    </location>
</feature>
<dbReference type="PANTHER" id="PTHR19134">
    <property type="entry name" value="RECEPTOR-TYPE TYROSINE-PROTEIN PHOSPHATASE"/>
    <property type="match status" value="1"/>
</dbReference>